<evidence type="ECO:0000256" key="7">
    <source>
        <dbReference type="ARBA" id="ARBA00023125"/>
    </source>
</evidence>
<evidence type="ECO:0000256" key="5">
    <source>
        <dbReference type="ARBA" id="ARBA00022806"/>
    </source>
</evidence>
<keyword evidence="4" id="KW-0378">Hydrolase</keyword>
<accession>A0AAJ6QT31</accession>
<keyword evidence="7" id="KW-0238">DNA-binding</keyword>
<evidence type="ECO:0000256" key="4">
    <source>
        <dbReference type="ARBA" id="ARBA00022801"/>
    </source>
</evidence>
<dbReference type="PROSITE" id="PS51194">
    <property type="entry name" value="HELICASE_CTER"/>
    <property type="match status" value="1"/>
</dbReference>
<evidence type="ECO:0000259" key="10">
    <source>
        <dbReference type="PROSITE" id="PS51192"/>
    </source>
</evidence>
<gene>
    <name evidence="13" type="primary">LOC100909356</name>
</gene>
<dbReference type="InterPro" id="IPR014001">
    <property type="entry name" value="Helicase_ATP-bd"/>
</dbReference>
<dbReference type="Pfam" id="PF00176">
    <property type="entry name" value="SNF2-rel_dom"/>
    <property type="match status" value="1"/>
</dbReference>
<protein>
    <submittedName>
        <fullName evidence="13">Transcriptional regulator ATRX homolog</fullName>
    </submittedName>
</protein>
<dbReference type="GO" id="GO:0016887">
    <property type="term" value="F:ATP hydrolysis activity"/>
    <property type="evidence" value="ECO:0007669"/>
    <property type="project" value="InterPro"/>
</dbReference>
<dbReference type="PANTHER" id="PTHR45797">
    <property type="entry name" value="RAD54-LIKE"/>
    <property type="match status" value="1"/>
</dbReference>
<dbReference type="Gene3D" id="3.40.50.300">
    <property type="entry name" value="P-loop containing nucleotide triphosphate hydrolases"/>
    <property type="match status" value="1"/>
</dbReference>
<reference evidence="13" key="1">
    <citation type="submission" date="2025-08" db="UniProtKB">
        <authorList>
            <consortium name="RefSeq"/>
        </authorList>
    </citation>
    <scope>IDENTIFICATION</scope>
</reference>
<evidence type="ECO:0000313" key="13">
    <source>
        <dbReference type="RefSeq" id="XP_003743060.1"/>
    </source>
</evidence>
<dbReference type="Pfam" id="PF00271">
    <property type="entry name" value="Helicase_C"/>
    <property type="match status" value="1"/>
</dbReference>
<dbReference type="GO" id="GO:0005634">
    <property type="term" value="C:nucleus"/>
    <property type="evidence" value="ECO:0007669"/>
    <property type="project" value="UniProtKB-SubCell"/>
</dbReference>
<feature type="compositionally biased region" description="Basic and acidic residues" evidence="9">
    <location>
        <begin position="732"/>
        <end position="745"/>
    </location>
</feature>
<dbReference type="RefSeq" id="XP_003743060.1">
    <property type="nucleotide sequence ID" value="XM_003743012.1"/>
</dbReference>
<keyword evidence="8" id="KW-0539">Nucleus</keyword>
<dbReference type="CDD" id="cd18793">
    <property type="entry name" value="SF2_C_SNF"/>
    <property type="match status" value="1"/>
</dbReference>
<comment type="subcellular location">
    <subcellularLocation>
        <location evidence="1">Nucleus</location>
    </subcellularLocation>
</comment>
<dbReference type="SMART" id="SM00487">
    <property type="entry name" value="DEXDc"/>
    <property type="match status" value="1"/>
</dbReference>
<dbReference type="InterPro" id="IPR001650">
    <property type="entry name" value="Helicase_C-like"/>
</dbReference>
<proteinExistence type="inferred from homology"/>
<dbReference type="SMART" id="SM00490">
    <property type="entry name" value="HELICc"/>
    <property type="match status" value="1"/>
</dbReference>
<evidence type="ECO:0000259" key="11">
    <source>
        <dbReference type="PROSITE" id="PS51194"/>
    </source>
</evidence>
<dbReference type="InterPro" id="IPR027417">
    <property type="entry name" value="P-loop_NTPase"/>
</dbReference>
<evidence type="ECO:0000313" key="12">
    <source>
        <dbReference type="Proteomes" id="UP000694867"/>
    </source>
</evidence>
<dbReference type="GO" id="GO:0003677">
    <property type="term" value="F:DNA binding"/>
    <property type="evidence" value="ECO:0007669"/>
    <property type="project" value="UniProtKB-KW"/>
</dbReference>
<organism evidence="12 13">
    <name type="scientific">Galendromus occidentalis</name>
    <name type="common">western predatory mite</name>
    <dbReference type="NCBI Taxonomy" id="34638"/>
    <lineage>
        <taxon>Eukaryota</taxon>
        <taxon>Metazoa</taxon>
        <taxon>Ecdysozoa</taxon>
        <taxon>Arthropoda</taxon>
        <taxon>Chelicerata</taxon>
        <taxon>Arachnida</taxon>
        <taxon>Acari</taxon>
        <taxon>Parasitiformes</taxon>
        <taxon>Mesostigmata</taxon>
        <taxon>Gamasina</taxon>
        <taxon>Phytoseioidea</taxon>
        <taxon>Phytoseiidae</taxon>
        <taxon>Typhlodrominae</taxon>
        <taxon>Galendromus</taxon>
    </lineage>
</organism>
<dbReference type="GeneID" id="100909356"/>
<evidence type="ECO:0000256" key="6">
    <source>
        <dbReference type="ARBA" id="ARBA00022840"/>
    </source>
</evidence>
<keyword evidence="6" id="KW-0067">ATP-binding</keyword>
<dbReference type="PANTHER" id="PTHR45797:SF3">
    <property type="entry name" value="TRANSCRIPTIONAL REGULATOR ATRX HOMOLOG"/>
    <property type="match status" value="1"/>
</dbReference>
<evidence type="ECO:0000256" key="2">
    <source>
        <dbReference type="ARBA" id="ARBA00007025"/>
    </source>
</evidence>
<evidence type="ECO:0000256" key="9">
    <source>
        <dbReference type="SAM" id="MobiDB-lite"/>
    </source>
</evidence>
<dbReference type="PROSITE" id="PS51192">
    <property type="entry name" value="HELICASE_ATP_BIND_1"/>
    <property type="match status" value="1"/>
</dbReference>
<dbReference type="InterPro" id="IPR038718">
    <property type="entry name" value="SNF2-like_sf"/>
</dbReference>
<evidence type="ECO:0000256" key="8">
    <source>
        <dbReference type="ARBA" id="ARBA00023242"/>
    </source>
</evidence>
<keyword evidence="3" id="KW-0547">Nucleotide-binding</keyword>
<dbReference type="InterPro" id="IPR000330">
    <property type="entry name" value="SNF2_N"/>
</dbReference>
<comment type="similarity">
    <text evidence="2">Belongs to the SNF2/RAD54 helicase family.</text>
</comment>
<dbReference type="KEGG" id="goe:100909356"/>
<dbReference type="SUPFAM" id="SSF52540">
    <property type="entry name" value="P-loop containing nucleoside triphosphate hydrolases"/>
    <property type="match status" value="2"/>
</dbReference>
<feature type="domain" description="Helicase ATP-binding" evidence="10">
    <location>
        <begin position="87"/>
        <end position="276"/>
    </location>
</feature>
<feature type="region of interest" description="Disordered" evidence="9">
    <location>
        <begin position="732"/>
        <end position="777"/>
    </location>
</feature>
<dbReference type="InterPro" id="IPR049730">
    <property type="entry name" value="SNF2/RAD54-like_C"/>
</dbReference>
<sequence>MEISSRAAAKEEANRRQRVSERRKFYEQIEETEVRDGRINRCVLEYDLGTKEPLVEVEAALVRDMKPHQVEGVKFLYDTVIESIEQVSQNAPGSGAILAHCMGLGKTFQVISFLQTVMTHGILKRYIRKVIVVCPCNVVLNWVREFEMWIDENEDVKDALRVYECSGPKNIHERLEMLEDWSRNGGVFILGYSMFRLMSRKNAAPWEIEAKLPLLLHDPGADLVVCDEGHLLKNGKTQISKAMNLIRTKRRVILTGTPLQNNMSEYHCMLSFVKPNLLGTHKEFNNRFLIPITYGQELHATVYAVRRMRKRVHILNQLLAGCIHRRDYNHLTPYLPTKFEYIISIELSDMQKNLYRQYLDYIGIGEDTPRERLKRRMLLMDYQVLKMVWTHPSLVTESEHRREQIRQRRTSKQKPLNLDDSIGAWDSLVFGQIGQEEILKFCGLDEFRFETQNEQAGPVDISAKGEPDKWWSDVLPSGAEELESLALSSKLSLAFEILRESELVGDKVILFSTSILTLDLVERNLRIEYDRAVAENPESSAIRSWLPGVDYFRLDGKTDINVRKRDIDQFNDPRNRRARLFLVSTKAGGNGTNMVGANRVIVLDASWNPSDDSQAVFRVYRFGQTKPVFVYRLVAHATMEEKIYDRQVSKISLACRVVDEQNLERHFNEADLRALYEFKPEKDARRTPSIPKDPLLAELLLRCRTLIRGYHEHDSLLRQELEDELTEEERKQAWKEYEDERDGKAPPRAPTSLSESAASAPGKRSQPASTGCPTTPAPFVYDVNQDPYWQQVAPHAEAQDYEELHKQMLGDFMTGALPLPAQSISPVAQQQYEIPQWLLGGVPNVASAPDTGTPADLGKLLNESMLTAFGVDDPSMGPK</sequence>
<name>A0AAJ6QT31_9ACAR</name>
<dbReference type="GO" id="GO:0005524">
    <property type="term" value="F:ATP binding"/>
    <property type="evidence" value="ECO:0007669"/>
    <property type="project" value="UniProtKB-KW"/>
</dbReference>
<evidence type="ECO:0000256" key="3">
    <source>
        <dbReference type="ARBA" id="ARBA00022741"/>
    </source>
</evidence>
<keyword evidence="12" id="KW-1185">Reference proteome</keyword>
<feature type="domain" description="Helicase C-terminal" evidence="11">
    <location>
        <begin position="490"/>
        <end position="664"/>
    </location>
</feature>
<evidence type="ECO:0000256" key="1">
    <source>
        <dbReference type="ARBA" id="ARBA00004123"/>
    </source>
</evidence>
<dbReference type="Gene3D" id="3.40.50.10810">
    <property type="entry name" value="Tandem AAA-ATPase domain"/>
    <property type="match status" value="1"/>
</dbReference>
<dbReference type="Proteomes" id="UP000694867">
    <property type="component" value="Unplaced"/>
</dbReference>
<keyword evidence="5" id="KW-0347">Helicase</keyword>
<dbReference type="GO" id="GO:0004386">
    <property type="term" value="F:helicase activity"/>
    <property type="evidence" value="ECO:0007669"/>
    <property type="project" value="UniProtKB-KW"/>
</dbReference>
<dbReference type="InterPro" id="IPR044574">
    <property type="entry name" value="ARIP4-like"/>
</dbReference>
<dbReference type="AlphaFoldDB" id="A0AAJ6QT31"/>